<protein>
    <recommendedName>
        <fullName evidence="3">Putative zinc-finger domain-containing protein</fullName>
    </recommendedName>
</protein>
<feature type="compositionally biased region" description="Polar residues" evidence="2">
    <location>
        <begin position="317"/>
        <end position="331"/>
    </location>
</feature>
<feature type="compositionally biased region" description="Polar residues" evidence="2">
    <location>
        <begin position="36"/>
        <end position="60"/>
    </location>
</feature>
<organism evidence="4 5">
    <name type="scientific">Zopfia rhizophila CBS 207.26</name>
    <dbReference type="NCBI Taxonomy" id="1314779"/>
    <lineage>
        <taxon>Eukaryota</taxon>
        <taxon>Fungi</taxon>
        <taxon>Dikarya</taxon>
        <taxon>Ascomycota</taxon>
        <taxon>Pezizomycotina</taxon>
        <taxon>Dothideomycetes</taxon>
        <taxon>Dothideomycetes incertae sedis</taxon>
        <taxon>Zopfiaceae</taxon>
        <taxon>Zopfia</taxon>
    </lineage>
</organism>
<feature type="region of interest" description="Disordered" evidence="2">
    <location>
        <begin position="284"/>
        <end position="336"/>
    </location>
</feature>
<feature type="compositionally biased region" description="Low complexity" evidence="2">
    <location>
        <begin position="453"/>
        <end position="482"/>
    </location>
</feature>
<evidence type="ECO:0000256" key="1">
    <source>
        <dbReference type="SAM" id="Coils"/>
    </source>
</evidence>
<evidence type="ECO:0000313" key="5">
    <source>
        <dbReference type="Proteomes" id="UP000800200"/>
    </source>
</evidence>
<evidence type="ECO:0000256" key="2">
    <source>
        <dbReference type="SAM" id="MobiDB-lite"/>
    </source>
</evidence>
<feature type="compositionally biased region" description="Polar residues" evidence="2">
    <location>
        <begin position="483"/>
        <end position="498"/>
    </location>
</feature>
<feature type="compositionally biased region" description="Pro residues" evidence="2">
    <location>
        <begin position="94"/>
        <end position="103"/>
    </location>
</feature>
<feature type="region of interest" description="Disordered" evidence="2">
    <location>
        <begin position="695"/>
        <end position="730"/>
    </location>
</feature>
<feature type="region of interest" description="Disordered" evidence="2">
    <location>
        <begin position="936"/>
        <end position="1197"/>
    </location>
</feature>
<evidence type="ECO:0000313" key="4">
    <source>
        <dbReference type="EMBL" id="KAF2184039.1"/>
    </source>
</evidence>
<reference evidence="4" key="1">
    <citation type="journal article" date="2020" name="Stud. Mycol.">
        <title>101 Dothideomycetes genomes: a test case for predicting lifestyles and emergence of pathogens.</title>
        <authorList>
            <person name="Haridas S."/>
            <person name="Albert R."/>
            <person name="Binder M."/>
            <person name="Bloem J."/>
            <person name="Labutti K."/>
            <person name="Salamov A."/>
            <person name="Andreopoulos B."/>
            <person name="Baker S."/>
            <person name="Barry K."/>
            <person name="Bills G."/>
            <person name="Bluhm B."/>
            <person name="Cannon C."/>
            <person name="Castanera R."/>
            <person name="Culley D."/>
            <person name="Daum C."/>
            <person name="Ezra D."/>
            <person name="Gonzalez J."/>
            <person name="Henrissat B."/>
            <person name="Kuo A."/>
            <person name="Liang C."/>
            <person name="Lipzen A."/>
            <person name="Lutzoni F."/>
            <person name="Magnuson J."/>
            <person name="Mondo S."/>
            <person name="Nolan M."/>
            <person name="Ohm R."/>
            <person name="Pangilinan J."/>
            <person name="Park H.-J."/>
            <person name="Ramirez L."/>
            <person name="Alfaro M."/>
            <person name="Sun H."/>
            <person name="Tritt A."/>
            <person name="Yoshinaga Y."/>
            <person name="Zwiers L.-H."/>
            <person name="Turgeon B."/>
            <person name="Goodwin S."/>
            <person name="Spatafora J."/>
            <person name="Crous P."/>
            <person name="Grigoriev I."/>
        </authorList>
    </citation>
    <scope>NUCLEOTIDE SEQUENCE</scope>
    <source>
        <strain evidence="4">CBS 207.26</strain>
    </source>
</reference>
<feature type="compositionally biased region" description="Acidic residues" evidence="2">
    <location>
        <begin position="1126"/>
        <end position="1143"/>
    </location>
</feature>
<dbReference type="InterPro" id="IPR019607">
    <property type="entry name" value="Putative_zinc-finger_domain"/>
</dbReference>
<feature type="region of interest" description="Disordered" evidence="2">
    <location>
        <begin position="1"/>
        <end position="221"/>
    </location>
</feature>
<feature type="compositionally biased region" description="Basic and acidic residues" evidence="2">
    <location>
        <begin position="428"/>
        <end position="452"/>
    </location>
</feature>
<feature type="compositionally biased region" description="Polar residues" evidence="2">
    <location>
        <begin position="1145"/>
        <end position="1165"/>
    </location>
</feature>
<feature type="compositionally biased region" description="Low complexity" evidence="2">
    <location>
        <begin position="759"/>
        <end position="769"/>
    </location>
</feature>
<feature type="region of interest" description="Disordered" evidence="2">
    <location>
        <begin position="743"/>
        <end position="775"/>
    </location>
</feature>
<feature type="compositionally biased region" description="Acidic residues" evidence="2">
    <location>
        <begin position="1043"/>
        <end position="1053"/>
    </location>
</feature>
<proteinExistence type="predicted"/>
<name>A0A6A6E0F5_9PEZI</name>
<feature type="region of interest" description="Disordered" evidence="2">
    <location>
        <begin position="382"/>
        <end position="678"/>
    </location>
</feature>
<feature type="compositionally biased region" description="Low complexity" evidence="2">
    <location>
        <begin position="403"/>
        <end position="420"/>
    </location>
</feature>
<feature type="coiled-coil region" evidence="1">
    <location>
        <begin position="797"/>
        <end position="860"/>
    </location>
</feature>
<gene>
    <name evidence="4" type="ORF">K469DRAFT_689395</name>
</gene>
<evidence type="ECO:0000259" key="3">
    <source>
        <dbReference type="Pfam" id="PF10650"/>
    </source>
</evidence>
<dbReference type="Pfam" id="PF10650">
    <property type="entry name" value="zf-C3H1"/>
    <property type="match status" value="1"/>
</dbReference>
<feature type="region of interest" description="Disordered" evidence="2">
    <location>
        <begin position="879"/>
        <end position="923"/>
    </location>
</feature>
<keyword evidence="5" id="KW-1185">Reference proteome</keyword>
<feature type="compositionally biased region" description="Polar residues" evidence="2">
    <location>
        <begin position="123"/>
        <end position="140"/>
    </location>
</feature>
<feature type="compositionally biased region" description="Acidic residues" evidence="2">
    <location>
        <begin position="593"/>
        <end position="614"/>
    </location>
</feature>
<accession>A0A6A6E0F5</accession>
<feature type="compositionally biased region" description="Polar residues" evidence="2">
    <location>
        <begin position="721"/>
        <end position="730"/>
    </location>
</feature>
<dbReference type="EMBL" id="ML994639">
    <property type="protein sequence ID" value="KAF2184039.1"/>
    <property type="molecule type" value="Genomic_DNA"/>
</dbReference>
<feature type="compositionally biased region" description="Acidic residues" evidence="2">
    <location>
        <begin position="1089"/>
        <end position="1099"/>
    </location>
</feature>
<sequence length="1339" mass="144738">MANYPQPPYGMPFQMSPQHPTPNPQGGPSDPRQPSIHENFQYNGNLPGLNLQSYAQNTRLPQYQQYWQPPPFQPQNGYSPLPFPPPFIGQNGFPIPPPPPPPGANFYPSVPQLPVQNAPVPNPSTTVPEPSVRPPQQSDATPRERFVEVVESDKEDGEVSEVDRVSQPPAAGNRIHPEPPRSVPQLHHDMSSVNAGGAPNGRPRLNDQPPVDFMYDRPLPPQAKRRITPEAQEMDSLQQKKEDAKRFVRLLNENNIGYSSLANEGLDAHLLAELYRELNFRTRFEPSGSQNLGPTNGAAPNHSKPPAPDLPRLLALSQQDGQAPINGNNIQDPVGTIVDKDGQAHAKPTTVVKTNVAQTPPVKSAPSPIDRKDYIARLQAAKTGKQAVAAKVTPPQNTPPTTAPSTDSAATAKATPPSETVTAQNIHNTKEHSDAEKARKTDLIRQKLEAIKSKQAASGQGSSQSAKAAAPASASRTSSFSSPIQKAQRPQNVSATIAQSSPFPQSPQTSQSIPAPSFSGIPGLFMTASSASSRATPPQPHQIPSKDSQKTVAATSRKRPVASDFDEISTPRSSGPSYTRPLGQSPHEHDDESMIIEVSDDESGGSEMDLDDDQGVAKPASVMSPPNSNRTSQQFLRNLPPLSNFPSRSASVKPASSAVSTPPAAQTPASLTHKEELNKKERDIAMLKQRIAELNQRNQKKKEQDAKNKVAVLSSPMPNKVGTQAVQNDANVPMKVASSVMLETSKPDSLSQPDKLIETPSSATPTASTDWRKQRRAEIQSGLPSLDADLASNNARLAQIMKEMEELQAYNRKVMQDKENLIRELENLGVDTEGMPHSELQAKKDEIVQQRETEAALQAEAQNTVMPDASAIMAVGVADPRSDVPEDLPQPEASELDNGQLDVSMRIDSTPDVNPVSGSNPLDAESFVTEEDMIISENGSPKAQRPTVITMTGSPQSEKQEVLLPTAAPAQDVTVPTHPLDVASPVDDEEDFYSPEPVISAPVQQDSEKTETTQTAADAAPETVTKSPSEEGEVEMSESSFASDDEEEYEPEEPQTLVAPVIPTLTTQENEVGSSSASSLSTSSKSSSSDEDEAYEPPDVDQGTPDVQPSAMVPPSVSGLQHLSEDVIEPDAMDIEMSSEESDSTQLPSTKTYKNKSISSSTADPSITVADDLAPEPQPQTVSQALTSVTEPTPATDTVAPLSIFRPYESPLRMFKSYRYHPNYSQDVAGGFLSMTYSHQIDPQRPLCRYEVAGVDCSDSQCDGQHFQGMGISGDKILVQLGTANPGKTPEEKQQWNDGLRGVLKELRLKNIKDPNVVAVEIAKYRRQFLQDDTRVVNF</sequence>
<feature type="compositionally biased region" description="Polar residues" evidence="2">
    <location>
        <begin position="937"/>
        <end position="957"/>
    </location>
</feature>
<feature type="compositionally biased region" description="Low complexity" evidence="2">
    <location>
        <begin position="1074"/>
        <end position="1087"/>
    </location>
</feature>
<feature type="compositionally biased region" description="Low complexity" evidence="2">
    <location>
        <begin position="646"/>
        <end position="670"/>
    </location>
</feature>
<feature type="compositionally biased region" description="Polar residues" evidence="2">
    <location>
        <begin position="624"/>
        <end position="636"/>
    </location>
</feature>
<dbReference type="OrthoDB" id="1922977at2759"/>
<feature type="compositionally biased region" description="Polar residues" evidence="2">
    <location>
        <begin position="1064"/>
        <end position="1073"/>
    </location>
</feature>
<feature type="compositionally biased region" description="Basic and acidic residues" evidence="2">
    <location>
        <begin position="141"/>
        <end position="152"/>
    </location>
</feature>
<feature type="compositionally biased region" description="Low complexity" evidence="2">
    <location>
        <begin position="499"/>
        <end position="517"/>
    </location>
</feature>
<keyword evidence="1" id="KW-0175">Coiled coil</keyword>
<feature type="domain" description="Putative zinc-finger" evidence="3">
    <location>
        <begin position="1247"/>
        <end position="1267"/>
    </location>
</feature>
<feature type="compositionally biased region" description="Polar residues" evidence="2">
    <location>
        <begin position="1179"/>
        <end position="1196"/>
    </location>
</feature>
<dbReference type="Proteomes" id="UP000800200">
    <property type="component" value="Unassembled WGS sequence"/>
</dbReference>
<feature type="compositionally biased region" description="Pro residues" evidence="2">
    <location>
        <begin position="1"/>
        <end position="10"/>
    </location>
</feature>